<dbReference type="InterPro" id="IPR036520">
    <property type="entry name" value="UPF0759_sf"/>
</dbReference>
<dbReference type="PANTHER" id="PTHR30348">
    <property type="entry name" value="UNCHARACTERIZED PROTEIN YECE"/>
    <property type="match status" value="1"/>
</dbReference>
<sequence length="240" mass="27094">MALFAGTSGWAYATWKPGFYPDKLPQKRFLEHYATRLNSVEVNYTFRALPTETQLAGWMEAAGPDFRFSFKAPEVITHRKRLKECGDSVDRFLTALTPVRNAGRMGALLFQLPPNFKADVARLEDFLSLPQMAHAGRVCFEFRNVSWFDEATWSVLRRFNAAVCIAESEDLKTPEVQTAKDFACYRLRMAGGYNDVTIADQAATFHAMAADRDVFVYYKHEDDPAGPLAAEAMRLQAAEL</sequence>
<dbReference type="EMBL" id="LT629690">
    <property type="protein sequence ID" value="SDG01433.1"/>
    <property type="molecule type" value="Genomic_DNA"/>
</dbReference>
<proteinExistence type="predicted"/>
<protein>
    <submittedName>
        <fullName evidence="1">Uncharacterized conserved protein YecE, DUF72 family</fullName>
    </submittedName>
</protein>
<dbReference type="PANTHER" id="PTHR30348:SF4">
    <property type="entry name" value="DUF72 DOMAIN-CONTAINING PROTEIN"/>
    <property type="match status" value="1"/>
</dbReference>
<gene>
    <name evidence="1" type="ORF">SAMN05444167_3982</name>
</gene>
<dbReference type="InterPro" id="IPR002763">
    <property type="entry name" value="DUF72"/>
</dbReference>
<dbReference type="Pfam" id="PF01904">
    <property type="entry name" value="DUF72"/>
    <property type="match status" value="1"/>
</dbReference>
<organism evidence="1 2">
    <name type="scientific">Terriglobus roseus</name>
    <dbReference type="NCBI Taxonomy" id="392734"/>
    <lineage>
        <taxon>Bacteria</taxon>
        <taxon>Pseudomonadati</taxon>
        <taxon>Acidobacteriota</taxon>
        <taxon>Terriglobia</taxon>
        <taxon>Terriglobales</taxon>
        <taxon>Acidobacteriaceae</taxon>
        <taxon>Terriglobus</taxon>
    </lineage>
</organism>
<evidence type="ECO:0000313" key="2">
    <source>
        <dbReference type="Proteomes" id="UP000182427"/>
    </source>
</evidence>
<evidence type="ECO:0000313" key="1">
    <source>
        <dbReference type="EMBL" id="SDG01433.1"/>
    </source>
</evidence>
<reference evidence="1 2" key="1">
    <citation type="submission" date="2016-10" db="EMBL/GenBank/DDBJ databases">
        <authorList>
            <person name="de Groot N.N."/>
        </authorList>
    </citation>
    <scope>NUCLEOTIDE SEQUENCE [LARGE SCALE GENOMIC DNA]</scope>
    <source>
        <strain evidence="1 2">GAS232</strain>
    </source>
</reference>
<dbReference type="AlphaFoldDB" id="A0A1G7QSH0"/>
<name>A0A1G7QSH0_9BACT</name>
<dbReference type="Proteomes" id="UP000182427">
    <property type="component" value="Chromosome I"/>
</dbReference>
<dbReference type="SUPFAM" id="SSF117396">
    <property type="entry name" value="TM1631-like"/>
    <property type="match status" value="1"/>
</dbReference>
<dbReference type="Gene3D" id="3.20.20.410">
    <property type="entry name" value="Protein of unknown function UPF0759"/>
    <property type="match status" value="1"/>
</dbReference>
<keyword evidence="2" id="KW-1185">Reference proteome</keyword>
<dbReference type="RefSeq" id="WP_083346689.1">
    <property type="nucleotide sequence ID" value="NZ_LT629690.1"/>
</dbReference>
<dbReference type="OrthoDB" id="9780310at2"/>
<accession>A0A1G7QSH0</accession>